<evidence type="ECO:0000313" key="3">
    <source>
        <dbReference type="Proteomes" id="UP000663505"/>
    </source>
</evidence>
<evidence type="ECO:0008006" key="4">
    <source>
        <dbReference type="Google" id="ProtNLM"/>
    </source>
</evidence>
<protein>
    <recommendedName>
        <fullName evidence="4">Secreted protein</fullName>
    </recommendedName>
</protein>
<dbReference type="EMBL" id="CP071182">
    <property type="protein sequence ID" value="QSO46749.1"/>
    <property type="molecule type" value="Genomic_DNA"/>
</dbReference>
<feature type="signal peptide" evidence="1">
    <location>
        <begin position="1"/>
        <end position="25"/>
    </location>
</feature>
<dbReference type="RefSeq" id="WP_206656113.1">
    <property type="nucleotide sequence ID" value="NZ_CP071182.1"/>
</dbReference>
<proteinExistence type="predicted"/>
<dbReference type="Proteomes" id="UP000663505">
    <property type="component" value="Chromosome"/>
</dbReference>
<keyword evidence="3" id="KW-1185">Reference proteome</keyword>
<reference evidence="2 3" key="1">
    <citation type="submission" date="2021-02" db="EMBL/GenBank/DDBJ databases">
        <title>Alicyclobacillus curvatus sp. nov. and Alicyclobacillus mengziensis sp. nov., two acidophilic bacteria isolated from acid mine drainage.</title>
        <authorList>
            <person name="Huang Y."/>
        </authorList>
    </citation>
    <scope>NUCLEOTIDE SEQUENCE [LARGE SCALE GENOMIC DNA]</scope>
    <source>
        <strain evidence="2 3">S30H14</strain>
    </source>
</reference>
<gene>
    <name evidence="2" type="ORF">JZ786_20270</name>
</gene>
<accession>A0A9X7VXC3</accession>
<dbReference type="PROSITE" id="PS51257">
    <property type="entry name" value="PROKAR_LIPOPROTEIN"/>
    <property type="match status" value="1"/>
</dbReference>
<evidence type="ECO:0000256" key="1">
    <source>
        <dbReference type="SAM" id="SignalP"/>
    </source>
</evidence>
<dbReference type="AlphaFoldDB" id="A0A9X7VXC3"/>
<evidence type="ECO:0000313" key="2">
    <source>
        <dbReference type="EMBL" id="QSO46749.1"/>
    </source>
</evidence>
<name>A0A9X7VXC3_9BACL</name>
<dbReference type="KEGG" id="afx:JZ786_20270"/>
<organism evidence="2 3">
    <name type="scientific">Alicyclobacillus mengziensis</name>
    <dbReference type="NCBI Taxonomy" id="2931921"/>
    <lineage>
        <taxon>Bacteria</taxon>
        <taxon>Bacillati</taxon>
        <taxon>Bacillota</taxon>
        <taxon>Bacilli</taxon>
        <taxon>Bacillales</taxon>
        <taxon>Alicyclobacillaceae</taxon>
        <taxon>Alicyclobacillus</taxon>
    </lineage>
</organism>
<feature type="chain" id="PRO_5040865469" description="Secreted protein" evidence="1">
    <location>
        <begin position="26"/>
        <end position="208"/>
    </location>
</feature>
<sequence length="208" mass="22157">MKRYKQLSIAVVVSMVAILAGCATADNGTAPASNTSKQTSTINPPGNLLPSLVKWNGISYITTGYIHNVGAKVGVANDGTQKWNVFVLPGYSPQNEIAVEVNNPNGKYVEANAPVTGQNSPLIVDYYNHGYGVILKLVPPKSIGKEIYKLHKIDEIIAGDGGTFPIGTKLFAIKGVPVNKSIAVEINTNTYLQANLRGWFPPSSNTSS</sequence>
<keyword evidence="1" id="KW-0732">Signal</keyword>